<gene>
    <name evidence="1" type="ORF">KTAU_03460</name>
</gene>
<dbReference type="Proteomes" id="UP000334820">
    <property type="component" value="Unassembled WGS sequence"/>
</dbReference>
<evidence type="ECO:0000313" key="2">
    <source>
        <dbReference type="Proteomes" id="UP000334820"/>
    </source>
</evidence>
<comment type="caution">
    <text evidence="1">The sequence shown here is derived from an EMBL/GenBank/DDBJ whole genome shotgun (WGS) entry which is preliminary data.</text>
</comment>
<keyword evidence="2" id="KW-1185">Reference proteome</keyword>
<organism evidence="1 2">
    <name type="scientific">Thermogemmatispora aurantia</name>
    <dbReference type="NCBI Taxonomy" id="2045279"/>
    <lineage>
        <taxon>Bacteria</taxon>
        <taxon>Bacillati</taxon>
        <taxon>Chloroflexota</taxon>
        <taxon>Ktedonobacteria</taxon>
        <taxon>Thermogemmatisporales</taxon>
        <taxon>Thermogemmatisporaceae</taxon>
        <taxon>Thermogemmatispora</taxon>
    </lineage>
</organism>
<reference evidence="1 2" key="1">
    <citation type="journal article" date="2019" name="Int. J. Syst. Evol. Microbiol.">
        <title>Thermogemmatispora aurantia sp. nov. and Thermogemmatispora argillosa sp. nov., within the class Ktedonobacteria, and emended description of the genus Thermogemmatispora.</title>
        <authorList>
            <person name="Zheng Y."/>
            <person name="Wang C.M."/>
            <person name="Sakai Y."/>
            <person name="Abe K."/>
            <person name="Yokota A."/>
            <person name="Yabe S."/>
        </authorList>
    </citation>
    <scope>NUCLEOTIDE SEQUENCE [LARGE SCALE GENOMIC DNA]</scope>
    <source>
        <strain evidence="1 2">A1-2</strain>
    </source>
</reference>
<dbReference type="AlphaFoldDB" id="A0A5J4JVQ5"/>
<protein>
    <submittedName>
        <fullName evidence="1">Uncharacterized protein</fullName>
    </submittedName>
</protein>
<sequence>MADPFALSGLGALRLRCFSLRRPQARIRQGNGSAEVVWVTGLLPRFDGFEPIRCCLSVYLSVRSDRAA</sequence>
<accession>A0A5J4JVQ5</accession>
<name>A0A5J4JVQ5_9CHLR</name>
<proteinExistence type="predicted"/>
<evidence type="ECO:0000313" key="1">
    <source>
        <dbReference type="EMBL" id="GER81708.1"/>
    </source>
</evidence>
<dbReference type="EMBL" id="BKZV01000001">
    <property type="protein sequence ID" value="GER81708.1"/>
    <property type="molecule type" value="Genomic_DNA"/>
</dbReference>